<accession>A0A2G9TI84</accession>
<evidence type="ECO:0000313" key="4">
    <source>
        <dbReference type="Proteomes" id="UP000230423"/>
    </source>
</evidence>
<dbReference type="OrthoDB" id="2289278at2759"/>
<feature type="domain" description="UDENN FLCN/SMCR8-type" evidence="2">
    <location>
        <begin position="1"/>
        <end position="175"/>
    </location>
</feature>
<dbReference type="Proteomes" id="UP000230423">
    <property type="component" value="Unassembled WGS sequence"/>
</dbReference>
<organism evidence="3 4">
    <name type="scientific">Teladorsagia circumcincta</name>
    <name type="common">Brown stomach worm</name>
    <name type="synonym">Ostertagia circumcincta</name>
    <dbReference type="NCBI Taxonomy" id="45464"/>
    <lineage>
        <taxon>Eukaryota</taxon>
        <taxon>Metazoa</taxon>
        <taxon>Ecdysozoa</taxon>
        <taxon>Nematoda</taxon>
        <taxon>Chromadorea</taxon>
        <taxon>Rhabditida</taxon>
        <taxon>Rhabditina</taxon>
        <taxon>Rhabditomorpha</taxon>
        <taxon>Strongyloidea</taxon>
        <taxon>Trichostrongylidae</taxon>
        <taxon>Teladorsagia</taxon>
    </lineage>
</organism>
<keyword evidence="4" id="KW-1185">Reference proteome</keyword>
<evidence type="ECO:0000256" key="1">
    <source>
        <dbReference type="SAM" id="MobiDB-lite"/>
    </source>
</evidence>
<dbReference type="EMBL" id="KZ370998">
    <property type="protein sequence ID" value="PIO57677.1"/>
    <property type="molecule type" value="Genomic_DNA"/>
</dbReference>
<gene>
    <name evidence="3" type="ORF">TELCIR_20903</name>
</gene>
<dbReference type="InterPro" id="IPR037521">
    <property type="entry name" value="FLCN/SMCR8_DENN"/>
</dbReference>
<proteinExistence type="predicted"/>
<dbReference type="PROSITE" id="PS51834">
    <property type="entry name" value="DENN_FLCN_SMCR8"/>
    <property type="match status" value="1"/>
</dbReference>
<dbReference type="AlphaFoldDB" id="A0A2G9TI84"/>
<reference evidence="3 4" key="1">
    <citation type="submission" date="2015-09" db="EMBL/GenBank/DDBJ databases">
        <title>Draft genome of the parasitic nematode Teladorsagia circumcincta isolate WARC Sus (inbred).</title>
        <authorList>
            <person name="Mitreva M."/>
        </authorList>
    </citation>
    <scope>NUCLEOTIDE SEQUENCE [LARGE SCALE GENOMIC DNA]</scope>
    <source>
        <strain evidence="3 4">S</strain>
    </source>
</reference>
<feature type="non-terminal residue" evidence="3">
    <location>
        <position position="175"/>
    </location>
</feature>
<protein>
    <recommendedName>
        <fullName evidence="2">UDENN FLCN/SMCR8-type domain-containing protein</fullName>
    </recommendedName>
</protein>
<evidence type="ECO:0000313" key="3">
    <source>
        <dbReference type="EMBL" id="PIO57677.1"/>
    </source>
</evidence>
<feature type="compositionally biased region" description="Basic and acidic residues" evidence="1">
    <location>
        <begin position="7"/>
        <end position="19"/>
    </location>
</feature>
<evidence type="ECO:0000259" key="2">
    <source>
        <dbReference type="PROSITE" id="PS51834"/>
    </source>
</evidence>
<sequence>MDCSGHSGEDRAAAEEIKDQAAVGNEETMRTVSHHLDNVSKDLSISFPFIPLLFPVLAGEDMVVCGSEQRKHTVIDFVDKINSLKPKAHPNHKVVLWTKDQEVRPKGVIGVCYERGESAALNLPDTAILDANACVLRTVPYRGVLLSSLRHKRRFPSDAALIAFVAATLTNLSSL</sequence>
<feature type="region of interest" description="Disordered" evidence="1">
    <location>
        <begin position="1"/>
        <end position="26"/>
    </location>
</feature>
<name>A0A2G9TI84_TELCI</name>